<proteinExistence type="predicted"/>
<dbReference type="Proteomes" id="UP000748025">
    <property type="component" value="Unassembled WGS sequence"/>
</dbReference>
<protein>
    <submittedName>
        <fullName evidence="1">Uncharacterized protein</fullName>
    </submittedName>
</protein>
<keyword evidence="2" id="KW-1185">Reference proteome</keyword>
<evidence type="ECO:0000313" key="1">
    <source>
        <dbReference type="EMBL" id="KAG6001114.1"/>
    </source>
</evidence>
<comment type="caution">
    <text evidence="1">The sequence shown here is derived from an EMBL/GenBank/DDBJ whole genome shotgun (WGS) entry which is preliminary data.</text>
</comment>
<name>A0A9P7NA70_9HYPO</name>
<dbReference type="EMBL" id="SRPW01001461">
    <property type="protein sequence ID" value="KAG6001114.1"/>
    <property type="molecule type" value="Genomic_DNA"/>
</dbReference>
<accession>A0A9P7NA70</accession>
<organism evidence="1 2">
    <name type="scientific">Claviceps pusilla</name>
    <dbReference type="NCBI Taxonomy" id="123648"/>
    <lineage>
        <taxon>Eukaryota</taxon>
        <taxon>Fungi</taxon>
        <taxon>Dikarya</taxon>
        <taxon>Ascomycota</taxon>
        <taxon>Pezizomycotina</taxon>
        <taxon>Sordariomycetes</taxon>
        <taxon>Hypocreomycetidae</taxon>
        <taxon>Hypocreales</taxon>
        <taxon>Clavicipitaceae</taxon>
        <taxon>Claviceps</taxon>
    </lineage>
</organism>
<evidence type="ECO:0000313" key="2">
    <source>
        <dbReference type="Proteomes" id="UP000748025"/>
    </source>
</evidence>
<reference evidence="1" key="1">
    <citation type="journal article" date="2020" name="bioRxiv">
        <title>Whole genome comparisons of ergot fungi reveals the divergence and evolution of species within the genus Claviceps are the result of varying mechanisms driving genome evolution and host range expansion.</title>
        <authorList>
            <person name="Wyka S.A."/>
            <person name="Mondo S.J."/>
            <person name="Liu M."/>
            <person name="Dettman J."/>
            <person name="Nalam V."/>
            <person name="Broders K.D."/>
        </authorList>
    </citation>
    <scope>NUCLEOTIDE SEQUENCE</scope>
    <source>
        <strain evidence="1">CCC 602</strain>
    </source>
</reference>
<gene>
    <name evidence="1" type="ORF">E4U43_001412</name>
</gene>
<dbReference type="AlphaFoldDB" id="A0A9P7NA70"/>
<sequence length="81" mass="9605">MANHRVTMRMRKPKRGKTGCPPRLVLRLVLRMLLEKLKKITALPFQSRYTAVQRPPNRLYKASLVVTIRLWSESPEDEYIR</sequence>